<evidence type="ECO:0000256" key="2">
    <source>
        <dbReference type="SAM" id="SignalP"/>
    </source>
</evidence>
<feature type="transmembrane region" description="Helical" evidence="1">
    <location>
        <begin position="61"/>
        <end position="81"/>
    </location>
</feature>
<dbReference type="InterPro" id="IPR010718">
    <property type="entry name" value="DUF1294"/>
</dbReference>
<feature type="transmembrane region" description="Helical" evidence="1">
    <location>
        <begin position="93"/>
        <end position="116"/>
    </location>
</feature>
<accession>A0A9D1SSI1</accession>
<dbReference type="AlphaFoldDB" id="A0A9D1SSI1"/>
<gene>
    <name evidence="3" type="ORF">IAD24_00250</name>
</gene>
<evidence type="ECO:0000313" key="4">
    <source>
        <dbReference type="Proteomes" id="UP000824128"/>
    </source>
</evidence>
<feature type="chain" id="PRO_5039082882" evidence="2">
    <location>
        <begin position="19"/>
        <end position="119"/>
    </location>
</feature>
<reference evidence="3" key="2">
    <citation type="journal article" date="2021" name="PeerJ">
        <title>Extensive microbial diversity within the chicken gut microbiome revealed by metagenomics and culture.</title>
        <authorList>
            <person name="Gilroy R."/>
            <person name="Ravi A."/>
            <person name="Getino M."/>
            <person name="Pursley I."/>
            <person name="Horton D.L."/>
            <person name="Alikhan N.F."/>
            <person name="Baker D."/>
            <person name="Gharbi K."/>
            <person name="Hall N."/>
            <person name="Watson M."/>
            <person name="Adriaenssens E.M."/>
            <person name="Foster-Nyarko E."/>
            <person name="Jarju S."/>
            <person name="Secka A."/>
            <person name="Antonio M."/>
            <person name="Oren A."/>
            <person name="Chaudhuri R.R."/>
            <person name="La Ragione R."/>
            <person name="Hildebrand F."/>
            <person name="Pallen M.J."/>
        </authorList>
    </citation>
    <scope>NUCLEOTIDE SEQUENCE</scope>
    <source>
        <strain evidence="3">ChiGjej2B2-16831</strain>
    </source>
</reference>
<dbReference type="Pfam" id="PF06961">
    <property type="entry name" value="DUF1294"/>
    <property type="match status" value="1"/>
</dbReference>
<sequence length="119" mass="12261">MAARAASLFFAAPGSAAAALSPAATGLPDAVLLAALLSLNLLSFALFGLDKRRAQRGRRRIPERTLLCCAACFGAAGALLAMRLFRHKTKKPLFSAGVPLLLLVQALALLLPPLLAGAA</sequence>
<keyword evidence="2" id="KW-0732">Signal</keyword>
<name>A0A9D1SSI1_9FIRM</name>
<keyword evidence="1" id="KW-0812">Transmembrane</keyword>
<keyword evidence="1" id="KW-0472">Membrane</keyword>
<organism evidence="3 4">
    <name type="scientific">Candidatus Aphodomorpha intestinavium</name>
    <dbReference type="NCBI Taxonomy" id="2840672"/>
    <lineage>
        <taxon>Bacteria</taxon>
        <taxon>Bacillati</taxon>
        <taxon>Bacillota</taxon>
        <taxon>Clostridia</taxon>
        <taxon>Eubacteriales</taxon>
        <taxon>Candidatus Aphodomorpha</taxon>
    </lineage>
</organism>
<proteinExistence type="predicted"/>
<dbReference type="Proteomes" id="UP000824128">
    <property type="component" value="Unassembled WGS sequence"/>
</dbReference>
<keyword evidence="1" id="KW-1133">Transmembrane helix</keyword>
<feature type="signal peptide" evidence="2">
    <location>
        <begin position="1"/>
        <end position="18"/>
    </location>
</feature>
<comment type="caution">
    <text evidence="3">The sequence shown here is derived from an EMBL/GenBank/DDBJ whole genome shotgun (WGS) entry which is preliminary data.</text>
</comment>
<reference evidence="3" key="1">
    <citation type="submission" date="2020-10" db="EMBL/GenBank/DDBJ databases">
        <authorList>
            <person name="Gilroy R."/>
        </authorList>
    </citation>
    <scope>NUCLEOTIDE SEQUENCE</scope>
    <source>
        <strain evidence="3">ChiGjej2B2-16831</strain>
    </source>
</reference>
<evidence type="ECO:0000256" key="1">
    <source>
        <dbReference type="SAM" id="Phobius"/>
    </source>
</evidence>
<dbReference type="EMBL" id="DVNZ01000010">
    <property type="protein sequence ID" value="HIU93564.1"/>
    <property type="molecule type" value="Genomic_DNA"/>
</dbReference>
<feature type="transmembrane region" description="Helical" evidence="1">
    <location>
        <begin position="30"/>
        <end position="49"/>
    </location>
</feature>
<protein>
    <submittedName>
        <fullName evidence="3">DUF1294 domain-containing protein</fullName>
    </submittedName>
</protein>
<evidence type="ECO:0000313" key="3">
    <source>
        <dbReference type="EMBL" id="HIU93564.1"/>
    </source>
</evidence>